<sequence>MADKSSGSAGCRNGREEQWNRGRKEWYGKGGGTADQSDGSNMADPPHGTVVSPATFLRNLDDAPAPLNARLAPTNP</sequence>
<dbReference type="AlphaFoldDB" id="A0A6V7L9E8"/>
<gene>
    <name evidence="2" type="ORF">BBRV_LOCUS100167</name>
</gene>
<organism evidence="2">
    <name type="scientific">Bracon brevicornis</name>
    <dbReference type="NCBI Taxonomy" id="1563983"/>
    <lineage>
        <taxon>Eukaryota</taxon>
        <taxon>Metazoa</taxon>
        <taxon>Ecdysozoa</taxon>
        <taxon>Arthropoda</taxon>
        <taxon>Hexapoda</taxon>
        <taxon>Insecta</taxon>
        <taxon>Pterygota</taxon>
        <taxon>Neoptera</taxon>
        <taxon>Endopterygota</taxon>
        <taxon>Hymenoptera</taxon>
        <taxon>Apocrita</taxon>
        <taxon>Ichneumonoidea</taxon>
        <taxon>Braconidae</taxon>
        <taxon>Braconinae</taxon>
        <taxon>Bracon</taxon>
    </lineage>
</organism>
<proteinExistence type="predicted"/>
<evidence type="ECO:0000313" key="2">
    <source>
        <dbReference type="EMBL" id="CAD1572743.1"/>
    </source>
</evidence>
<name>A0A6V7L9E8_9HYME</name>
<feature type="compositionally biased region" description="Basic and acidic residues" evidence="1">
    <location>
        <begin position="13"/>
        <end position="27"/>
    </location>
</feature>
<accession>A0A6V7L9E8</accession>
<dbReference type="EMBL" id="CADCXW020000339">
    <property type="protein sequence ID" value="CAD1572743.1"/>
    <property type="molecule type" value="Genomic_DNA"/>
</dbReference>
<protein>
    <submittedName>
        <fullName evidence="2">Uncharacterized protein</fullName>
    </submittedName>
</protein>
<feature type="region of interest" description="Disordered" evidence="1">
    <location>
        <begin position="1"/>
        <end position="53"/>
    </location>
</feature>
<evidence type="ECO:0000256" key="1">
    <source>
        <dbReference type="SAM" id="MobiDB-lite"/>
    </source>
</evidence>
<reference evidence="2" key="1">
    <citation type="submission" date="2020-07" db="EMBL/GenBank/DDBJ databases">
        <authorList>
            <person name="Ferguson B K."/>
        </authorList>
    </citation>
    <scope>NUCLEOTIDE SEQUENCE</scope>
    <source>
        <strain evidence="2">L06</strain>
    </source>
</reference>